<evidence type="ECO:0000259" key="4">
    <source>
        <dbReference type="Pfam" id="PF01656"/>
    </source>
</evidence>
<evidence type="ECO:0000256" key="3">
    <source>
        <dbReference type="SAM" id="MobiDB-lite"/>
    </source>
</evidence>
<proteinExistence type="predicted"/>
<evidence type="ECO:0000313" key="5">
    <source>
        <dbReference type="EMBL" id="MFC3476623.1"/>
    </source>
</evidence>
<accession>A0ABD5NCC3</accession>
<sequence>MLAVAGGKGGSGKTTTALGVASALAERRRRPLVVDCDLDAPNLHLRADVPRDPGVGTVSDAGIDAAGDPAALAHESPAVPGVDVLPAGDADGDALAAAIASLSDDRPVVLDCPAGASEAAARPLRAADGCLVVATRGRESVEDAVKTAAMARAVGTPVRAVAVSREPAVPRGLGDALDAPRVVPVPAADAPLRAATARSAYRALADAARPNS</sequence>
<feature type="compositionally biased region" description="Gly residues" evidence="3">
    <location>
        <begin position="1"/>
        <end position="12"/>
    </location>
</feature>
<dbReference type="InterPro" id="IPR050625">
    <property type="entry name" value="ParA/MinD_ATPase"/>
</dbReference>
<reference evidence="5 6" key="1">
    <citation type="journal article" date="2019" name="Int. J. Syst. Evol. Microbiol.">
        <title>The Global Catalogue of Microorganisms (GCM) 10K type strain sequencing project: providing services to taxonomists for standard genome sequencing and annotation.</title>
        <authorList>
            <consortium name="The Broad Institute Genomics Platform"/>
            <consortium name="The Broad Institute Genome Sequencing Center for Infectious Disease"/>
            <person name="Wu L."/>
            <person name="Ma J."/>
        </authorList>
    </citation>
    <scope>NUCLEOTIDE SEQUENCE [LARGE SCALE GENOMIC DNA]</scope>
    <source>
        <strain evidence="5 6">CGMCC 1.12562</strain>
    </source>
</reference>
<dbReference type="PANTHER" id="PTHR43384:SF6">
    <property type="entry name" value="SEPTUM SITE-DETERMINING PROTEIN MIND HOMOLOG, CHLOROPLASTIC"/>
    <property type="match status" value="1"/>
</dbReference>
<dbReference type="Proteomes" id="UP001595660">
    <property type="component" value="Unassembled WGS sequence"/>
</dbReference>
<dbReference type="InterPro" id="IPR027417">
    <property type="entry name" value="P-loop_NTPase"/>
</dbReference>
<dbReference type="PANTHER" id="PTHR43384">
    <property type="entry name" value="SEPTUM SITE-DETERMINING PROTEIN MIND HOMOLOG, CHLOROPLASTIC-RELATED"/>
    <property type="match status" value="1"/>
</dbReference>
<dbReference type="InterPro" id="IPR002586">
    <property type="entry name" value="CobQ/CobB/MinD/ParA_Nub-bd_dom"/>
</dbReference>
<evidence type="ECO:0000256" key="2">
    <source>
        <dbReference type="ARBA" id="ARBA00022840"/>
    </source>
</evidence>
<dbReference type="AlphaFoldDB" id="A0ABD5NCC3"/>
<keyword evidence="2" id="KW-0067">ATP-binding</keyword>
<gene>
    <name evidence="5" type="ORF">ACFOKC_02685</name>
</gene>
<keyword evidence="6" id="KW-1185">Reference proteome</keyword>
<comment type="caution">
    <text evidence="5">The sequence shown here is derived from an EMBL/GenBank/DDBJ whole genome shotgun (WGS) entry which is preliminary data.</text>
</comment>
<dbReference type="Pfam" id="PF01656">
    <property type="entry name" value="CbiA"/>
    <property type="match status" value="1"/>
</dbReference>
<dbReference type="EMBL" id="JBHRWN010000002">
    <property type="protein sequence ID" value="MFC3476623.1"/>
    <property type="molecule type" value="Genomic_DNA"/>
</dbReference>
<keyword evidence="1" id="KW-0547">Nucleotide-binding</keyword>
<dbReference type="RefSeq" id="WP_232572229.1">
    <property type="nucleotide sequence ID" value="NZ_CP089466.1"/>
</dbReference>
<protein>
    <submittedName>
        <fullName evidence="5">MinD/ParA family protein</fullName>
    </submittedName>
</protein>
<dbReference type="Gene3D" id="3.40.50.300">
    <property type="entry name" value="P-loop containing nucleotide triphosphate hydrolases"/>
    <property type="match status" value="1"/>
</dbReference>
<feature type="region of interest" description="Disordered" evidence="3">
    <location>
        <begin position="1"/>
        <end position="27"/>
    </location>
</feature>
<feature type="domain" description="CobQ/CobB/MinD/ParA nucleotide binding" evidence="4">
    <location>
        <begin position="2"/>
        <end position="143"/>
    </location>
</feature>
<name>A0ABD5NCC3_9EURY</name>
<dbReference type="GeneID" id="69117463"/>
<dbReference type="GO" id="GO:0005524">
    <property type="term" value="F:ATP binding"/>
    <property type="evidence" value="ECO:0007669"/>
    <property type="project" value="UniProtKB-KW"/>
</dbReference>
<dbReference type="SUPFAM" id="SSF52540">
    <property type="entry name" value="P-loop containing nucleoside triphosphate hydrolases"/>
    <property type="match status" value="1"/>
</dbReference>
<evidence type="ECO:0000313" key="6">
    <source>
        <dbReference type="Proteomes" id="UP001595660"/>
    </source>
</evidence>
<evidence type="ECO:0000256" key="1">
    <source>
        <dbReference type="ARBA" id="ARBA00022741"/>
    </source>
</evidence>
<organism evidence="5 6">
    <name type="scientific">Halobacterium litoreum</name>
    <dbReference type="NCBI Taxonomy" id="2039234"/>
    <lineage>
        <taxon>Archaea</taxon>
        <taxon>Methanobacteriati</taxon>
        <taxon>Methanobacteriota</taxon>
        <taxon>Stenosarchaea group</taxon>
        <taxon>Halobacteria</taxon>
        <taxon>Halobacteriales</taxon>
        <taxon>Halobacteriaceae</taxon>
        <taxon>Halobacterium</taxon>
    </lineage>
</organism>